<feature type="repeat" description="PPR" evidence="2">
    <location>
        <begin position="204"/>
        <end position="238"/>
    </location>
</feature>
<sequence length="577" mass="64562">MRNRPTTNCTGGGGRREIAFASTWHGRERIAFGSVLGMLLDCEERDWQRFSDAMSSSAVQQEQLPCARSNYFLNHKSSCSTTSCRRGRCTRRNLLLGVCVHPLFTHQQLSQYTAFLSGPRRIETEAALTDHFNYVVTWNAMILGHVKCGQGQKALELFQQMQQEGMQPDSVTFVGVLNACASVVAIEEGRCAHQQIIQSGLQSDVFVCNNLVDMYAKCGSVEEAWRVFNKMPSQDVITWNAVALGHVKCGQGENWNYFNKCNRRQIIQSDCESEVFVGSSLVDIYAECGSIKEAWRVFKEMPSQNVVTWNAMVLGNVKCDQGQKALELFRQMQWEGVQPDSVTFVAVLNACASMVTLEEGRCVHKQIIECGWDSDVFLSNSLVDMYAKCGSIEEAWRVFNKMPSRDVVTWTTMILGHVQCGQGQKALELFQKMQQEGVQPNSVTFVGVLNACASVVVLEEGSDAGLVDEGTLLLYFNGHRLYDFCKIGTFHLYGRPSWPCWPATGGREYAQGNALKPDVAAWMALFSVCRIHGNMEMAEHIAKQILEMKPENAAGYVLLLATGFSLRMLNGRKRRKV</sequence>
<gene>
    <name evidence="3" type="ORF">CSSPJE1EN2_LOCUS23009</name>
</gene>
<dbReference type="PANTHER" id="PTHR47926">
    <property type="entry name" value="PENTATRICOPEPTIDE REPEAT-CONTAINING PROTEIN"/>
    <property type="match status" value="1"/>
</dbReference>
<protein>
    <recommendedName>
        <fullName evidence="5">Pentatricopeptide repeat-containing protein</fullName>
    </recommendedName>
</protein>
<feature type="repeat" description="PPR" evidence="2">
    <location>
        <begin position="406"/>
        <end position="440"/>
    </location>
</feature>
<dbReference type="NCBIfam" id="TIGR00756">
    <property type="entry name" value="PPR"/>
    <property type="match status" value="5"/>
</dbReference>
<dbReference type="Pfam" id="PF13041">
    <property type="entry name" value="PPR_2"/>
    <property type="match status" value="3"/>
</dbReference>
<dbReference type="Proteomes" id="UP001497522">
    <property type="component" value="Chromosome 8"/>
</dbReference>
<reference evidence="3" key="1">
    <citation type="submission" date="2024-03" db="EMBL/GenBank/DDBJ databases">
        <authorList>
            <consortium name="ELIXIR-Norway"/>
            <consortium name="Elixir Norway"/>
        </authorList>
    </citation>
    <scope>NUCLEOTIDE SEQUENCE</scope>
</reference>
<dbReference type="PROSITE" id="PS51375">
    <property type="entry name" value="PPR"/>
    <property type="match status" value="5"/>
</dbReference>
<proteinExistence type="predicted"/>
<evidence type="ECO:0000256" key="2">
    <source>
        <dbReference type="PROSITE-ProRule" id="PRU00708"/>
    </source>
</evidence>
<evidence type="ECO:0000313" key="3">
    <source>
        <dbReference type="EMBL" id="CAK9881653.1"/>
    </source>
</evidence>
<organism evidence="3 4">
    <name type="scientific">Sphagnum jensenii</name>
    <dbReference type="NCBI Taxonomy" id="128206"/>
    <lineage>
        <taxon>Eukaryota</taxon>
        <taxon>Viridiplantae</taxon>
        <taxon>Streptophyta</taxon>
        <taxon>Embryophyta</taxon>
        <taxon>Bryophyta</taxon>
        <taxon>Sphagnophytina</taxon>
        <taxon>Sphagnopsida</taxon>
        <taxon>Sphagnales</taxon>
        <taxon>Sphagnaceae</taxon>
        <taxon>Sphagnum</taxon>
    </lineage>
</organism>
<dbReference type="InterPro" id="IPR002885">
    <property type="entry name" value="PPR_rpt"/>
</dbReference>
<dbReference type="InterPro" id="IPR046960">
    <property type="entry name" value="PPR_At4g14850-like_plant"/>
</dbReference>
<name>A0ABP1BYV0_9BRYO</name>
<accession>A0ABP1BYV0</accession>
<keyword evidence="4" id="KW-1185">Reference proteome</keyword>
<evidence type="ECO:0008006" key="5">
    <source>
        <dbReference type="Google" id="ProtNLM"/>
    </source>
</evidence>
<keyword evidence="1" id="KW-0677">Repeat</keyword>
<dbReference type="Gene3D" id="1.25.40.10">
    <property type="entry name" value="Tetratricopeptide repeat domain"/>
    <property type="match status" value="3"/>
</dbReference>
<dbReference type="InterPro" id="IPR011990">
    <property type="entry name" value="TPR-like_helical_dom_sf"/>
</dbReference>
<evidence type="ECO:0000313" key="4">
    <source>
        <dbReference type="Proteomes" id="UP001497522"/>
    </source>
</evidence>
<feature type="repeat" description="PPR" evidence="2">
    <location>
        <begin position="305"/>
        <end position="339"/>
    </location>
</feature>
<dbReference type="Pfam" id="PF01535">
    <property type="entry name" value="PPR"/>
    <property type="match status" value="1"/>
</dbReference>
<feature type="repeat" description="PPR" evidence="2">
    <location>
        <begin position="134"/>
        <end position="168"/>
    </location>
</feature>
<dbReference type="EMBL" id="OZ023709">
    <property type="protein sequence ID" value="CAK9881653.1"/>
    <property type="molecule type" value="Genomic_DNA"/>
</dbReference>
<feature type="repeat" description="PPR" evidence="2">
    <location>
        <begin position="375"/>
        <end position="405"/>
    </location>
</feature>
<evidence type="ECO:0000256" key="1">
    <source>
        <dbReference type="ARBA" id="ARBA00022737"/>
    </source>
</evidence>
<dbReference type="SUPFAM" id="SSF81901">
    <property type="entry name" value="HCP-like"/>
    <property type="match status" value="1"/>
</dbReference>